<feature type="non-terminal residue" evidence="1">
    <location>
        <position position="664"/>
    </location>
</feature>
<keyword evidence="2" id="KW-1185">Reference proteome</keyword>
<reference evidence="1" key="1">
    <citation type="submission" date="2021-06" db="EMBL/GenBank/DDBJ databases">
        <authorList>
            <person name="Kallberg Y."/>
            <person name="Tangrot J."/>
            <person name="Rosling A."/>
        </authorList>
    </citation>
    <scope>NUCLEOTIDE SEQUENCE</scope>
    <source>
        <strain evidence="1">MA461A</strain>
    </source>
</reference>
<gene>
    <name evidence="1" type="ORF">RPERSI_LOCUS7893</name>
</gene>
<organism evidence="1 2">
    <name type="scientific">Racocetra persica</name>
    <dbReference type="NCBI Taxonomy" id="160502"/>
    <lineage>
        <taxon>Eukaryota</taxon>
        <taxon>Fungi</taxon>
        <taxon>Fungi incertae sedis</taxon>
        <taxon>Mucoromycota</taxon>
        <taxon>Glomeromycotina</taxon>
        <taxon>Glomeromycetes</taxon>
        <taxon>Diversisporales</taxon>
        <taxon>Gigasporaceae</taxon>
        <taxon>Racocetra</taxon>
    </lineage>
</organism>
<proteinExistence type="predicted"/>
<evidence type="ECO:0000313" key="2">
    <source>
        <dbReference type="Proteomes" id="UP000789920"/>
    </source>
</evidence>
<evidence type="ECO:0000313" key="1">
    <source>
        <dbReference type="EMBL" id="CAG8651611.1"/>
    </source>
</evidence>
<dbReference type="Proteomes" id="UP000789920">
    <property type="component" value="Unassembled WGS sequence"/>
</dbReference>
<name>A0ACA9NFJ5_9GLOM</name>
<sequence length="664" mass="73526">MTRKLLHCPKCGKNSLVRIEGDKTIEKIESILKSKKGVYEKKIALFNVLKSLELGEVELSEKQRMDCLLQGKFYNELAKQNLKEYKKLATDAISYANEVIDFLNAESSDNRDGSNTGGKAGRIIPAVAPQLLTLDEVKGWDNKTHLTGGGFFGGKPDFEADKIQIIARVKDYINVVSPEYQNLVKQKNSNVDTARDYAITIANGVLNDDDILDYRKIRGNLRTTGAEGAIARNGDYSWILGFRKTNGEHTITPQQAATIVGVDWRGNWKDHEIQIANDGTIHAADILINGTDIRVVNPLTGNNVDGFAAIDGLGDKAVLTAAAAVRQKFITDFKAVSGASASASDPDILAYFDKNLTAEKAAELYNGNPRVDGSELEKGATNNKVKYDNKEYDADKPADITTAKKAKIDADEAAKLSSAKTNAINDIQKLMDDTSDYINAATTETEVSNRQDKIKKAIEEIRKTKEPPFDAAAARLRAITEKEFEDKNTQTDIDNKKTELTGKIDAEKAKEPKESNQKVSAEEVKEIFETVTGDSNVEVPNEENIKEGEKADFSEYLSKLPAAEQPTGKNEKEKVNDFLTHQKAEVVIKAIFGYKLKKDDNFVNEIKVKMEAEKNDEGQPLDQDVYPKQGDKYTQEAMIKYLFEKKTGQAHQFAAKQQSQGTTE</sequence>
<dbReference type="EMBL" id="CAJVQC010013836">
    <property type="protein sequence ID" value="CAG8651611.1"/>
    <property type="molecule type" value="Genomic_DNA"/>
</dbReference>
<accession>A0ACA9NFJ5</accession>
<comment type="caution">
    <text evidence="1">The sequence shown here is derived from an EMBL/GenBank/DDBJ whole genome shotgun (WGS) entry which is preliminary data.</text>
</comment>
<protein>
    <submittedName>
        <fullName evidence="1">5625_t:CDS:1</fullName>
    </submittedName>
</protein>